<keyword evidence="6 8" id="KW-1133">Transmembrane helix</keyword>
<reference evidence="9 10" key="1">
    <citation type="submission" date="2018-05" db="EMBL/GenBank/DDBJ databases">
        <title>Genome comparison of Eubacterium sp.</title>
        <authorList>
            <person name="Feng Y."/>
            <person name="Sanchez-Andrea I."/>
            <person name="Stams A.J.M."/>
            <person name="De Vos W.M."/>
        </authorList>
    </citation>
    <scope>NUCLEOTIDE SEQUENCE [LARGE SCALE GENOMIC DNA]</scope>
    <source>
        <strain evidence="9 10">YI</strain>
    </source>
</reference>
<dbReference type="AlphaFoldDB" id="A0A4P9CCD6"/>
<keyword evidence="10" id="KW-1185">Reference proteome</keyword>
<evidence type="ECO:0000256" key="2">
    <source>
        <dbReference type="ARBA" id="ARBA00022654"/>
    </source>
</evidence>
<keyword evidence="3" id="KW-0645">Protease</keyword>
<keyword evidence="5" id="KW-0378">Hydrolase</keyword>
<dbReference type="EMBL" id="CP029487">
    <property type="protein sequence ID" value="QCT73298.1"/>
    <property type="molecule type" value="Genomic_DNA"/>
</dbReference>
<dbReference type="KEGG" id="emt:CPZ25_018915"/>
<evidence type="ECO:0000256" key="1">
    <source>
        <dbReference type="ARBA" id="ARBA00022475"/>
    </source>
</evidence>
<keyword evidence="4 8" id="KW-0812">Transmembrane</keyword>
<keyword evidence="2" id="KW-0673">Quorum sensing</keyword>
<dbReference type="GO" id="GO:0016020">
    <property type="term" value="C:membrane"/>
    <property type="evidence" value="ECO:0007669"/>
    <property type="project" value="InterPro"/>
</dbReference>
<keyword evidence="7 8" id="KW-0472">Membrane</keyword>
<evidence type="ECO:0000256" key="5">
    <source>
        <dbReference type="ARBA" id="ARBA00022801"/>
    </source>
</evidence>
<evidence type="ECO:0000256" key="4">
    <source>
        <dbReference type="ARBA" id="ARBA00022692"/>
    </source>
</evidence>
<dbReference type="GO" id="GO:0006508">
    <property type="term" value="P:proteolysis"/>
    <property type="evidence" value="ECO:0007669"/>
    <property type="project" value="UniProtKB-KW"/>
</dbReference>
<evidence type="ECO:0000256" key="8">
    <source>
        <dbReference type="SAM" id="Phobius"/>
    </source>
</evidence>
<feature type="transmembrane region" description="Helical" evidence="8">
    <location>
        <begin position="93"/>
        <end position="111"/>
    </location>
</feature>
<evidence type="ECO:0000313" key="10">
    <source>
        <dbReference type="Proteomes" id="UP000218387"/>
    </source>
</evidence>
<feature type="transmembrane region" description="Helical" evidence="8">
    <location>
        <begin position="158"/>
        <end position="177"/>
    </location>
</feature>
<dbReference type="GO" id="GO:0008233">
    <property type="term" value="F:peptidase activity"/>
    <property type="evidence" value="ECO:0007669"/>
    <property type="project" value="UniProtKB-KW"/>
</dbReference>
<dbReference type="Pfam" id="PF04647">
    <property type="entry name" value="AgrB"/>
    <property type="match status" value="1"/>
</dbReference>
<dbReference type="GO" id="GO:0009372">
    <property type="term" value="P:quorum sensing"/>
    <property type="evidence" value="ECO:0007669"/>
    <property type="project" value="UniProtKB-KW"/>
</dbReference>
<evidence type="ECO:0000313" key="9">
    <source>
        <dbReference type="EMBL" id="QCT73298.1"/>
    </source>
</evidence>
<proteinExistence type="predicted"/>
<sequence length="208" mass="22541">MNFLNLQDFIRRPPMIHNLSQKLTTTFIHHRIIDAEDREVYIYSFELLLSAVINLAVVVLLIGLTGQVAGGMGFVLTFLVLRQSAGGYHASSHFFCILSFTVIFSVFLAVITFLPPLYYLPVILGALVLGVPVIVLTAPVAHVNKPLTGAERVRLSRLAKLTVVVLTALIMTGWYLAPGSAAPAGAALGLLTVALSSLAALYQKRKRA</sequence>
<dbReference type="Proteomes" id="UP000218387">
    <property type="component" value="Chromosome"/>
</dbReference>
<organism evidence="9 10">
    <name type="scientific">Eubacterium maltosivorans</name>
    <dbReference type="NCBI Taxonomy" id="2041044"/>
    <lineage>
        <taxon>Bacteria</taxon>
        <taxon>Bacillati</taxon>
        <taxon>Bacillota</taxon>
        <taxon>Clostridia</taxon>
        <taxon>Eubacteriales</taxon>
        <taxon>Eubacteriaceae</taxon>
        <taxon>Eubacterium</taxon>
    </lineage>
</organism>
<protein>
    <recommendedName>
        <fullName evidence="11">Accessory regulator AgrB</fullName>
    </recommendedName>
</protein>
<gene>
    <name evidence="9" type="ORF">CPZ25_018915</name>
</gene>
<feature type="transmembrane region" description="Helical" evidence="8">
    <location>
        <begin position="117"/>
        <end position="138"/>
    </location>
</feature>
<evidence type="ECO:0000256" key="7">
    <source>
        <dbReference type="ARBA" id="ARBA00023136"/>
    </source>
</evidence>
<evidence type="ECO:0000256" key="6">
    <source>
        <dbReference type="ARBA" id="ARBA00022989"/>
    </source>
</evidence>
<keyword evidence="1" id="KW-1003">Cell membrane</keyword>
<feature type="transmembrane region" description="Helical" evidence="8">
    <location>
        <begin position="183"/>
        <end position="202"/>
    </location>
</feature>
<evidence type="ECO:0000256" key="3">
    <source>
        <dbReference type="ARBA" id="ARBA00022670"/>
    </source>
</evidence>
<name>A0A4P9CCD6_EUBML</name>
<evidence type="ECO:0008006" key="11">
    <source>
        <dbReference type="Google" id="ProtNLM"/>
    </source>
</evidence>
<dbReference type="SMART" id="SM00793">
    <property type="entry name" value="AgrB"/>
    <property type="match status" value="1"/>
</dbReference>
<accession>A0A4P9CCD6</accession>
<feature type="transmembrane region" description="Helical" evidence="8">
    <location>
        <begin position="48"/>
        <end position="81"/>
    </location>
</feature>
<dbReference type="InterPro" id="IPR006741">
    <property type="entry name" value="AgrB"/>
</dbReference>